<dbReference type="Pfam" id="PF01068">
    <property type="entry name" value="DNA_ligase_A_M"/>
    <property type="match status" value="1"/>
</dbReference>
<dbReference type="GO" id="GO:0006281">
    <property type="term" value="P:DNA repair"/>
    <property type="evidence" value="ECO:0007669"/>
    <property type="project" value="InterPro"/>
</dbReference>
<feature type="domain" description="ATP-dependent DNA ligase family profile" evidence="3">
    <location>
        <begin position="577"/>
        <end position="678"/>
    </location>
</feature>
<evidence type="ECO:0000256" key="1">
    <source>
        <dbReference type="ARBA" id="ARBA00007572"/>
    </source>
</evidence>
<dbReference type="InterPro" id="IPR050191">
    <property type="entry name" value="ATP-dep_DNA_ligase"/>
</dbReference>
<dbReference type="PANTHER" id="PTHR45674:SF4">
    <property type="entry name" value="DNA LIGASE 1"/>
    <property type="match status" value="1"/>
</dbReference>
<dbReference type="SUPFAM" id="SSF56091">
    <property type="entry name" value="DNA ligase/mRNA capping enzyme, catalytic domain"/>
    <property type="match status" value="1"/>
</dbReference>
<proteinExistence type="inferred from homology"/>
<dbReference type="GO" id="GO:0003910">
    <property type="term" value="F:DNA ligase (ATP) activity"/>
    <property type="evidence" value="ECO:0007669"/>
    <property type="project" value="InterPro"/>
</dbReference>
<dbReference type="PROSITE" id="PS50160">
    <property type="entry name" value="DNA_LIGASE_A3"/>
    <property type="match status" value="1"/>
</dbReference>
<dbReference type="Gene3D" id="3.60.15.10">
    <property type="entry name" value="Ribonuclease Z/Hydroxyacylglutathione hydrolase-like"/>
    <property type="match status" value="1"/>
</dbReference>
<dbReference type="Gene3D" id="3.30.470.30">
    <property type="entry name" value="DNA ligase/mRNA capping enzyme"/>
    <property type="match status" value="1"/>
</dbReference>
<evidence type="ECO:0000259" key="3">
    <source>
        <dbReference type="PROSITE" id="PS50160"/>
    </source>
</evidence>
<dbReference type="GO" id="GO:0005524">
    <property type="term" value="F:ATP binding"/>
    <property type="evidence" value="ECO:0007669"/>
    <property type="project" value="InterPro"/>
</dbReference>
<evidence type="ECO:0000256" key="2">
    <source>
        <dbReference type="ARBA" id="ARBA00022598"/>
    </source>
</evidence>
<protein>
    <recommendedName>
        <fullName evidence="3">ATP-dependent DNA ligase family profile domain-containing protein</fullName>
    </recommendedName>
</protein>
<dbReference type="PANTHER" id="PTHR45674">
    <property type="entry name" value="DNA LIGASE 1/3 FAMILY MEMBER"/>
    <property type="match status" value="1"/>
</dbReference>
<gene>
    <name evidence="4" type="ORF">LCGC14_0497460</name>
</gene>
<sequence>MSHKKDPPDDPAALCAWLKRKIEGEDPLVLAFINNEEALYGLYLSETKTLKFLTKEKANIILKTPVQIRRDPDAVLVDDHRWLHLWAKALADKKKLFLPREKLEKLHRIYVEEFDRRNLDHQSPLEFGVLQLSMAALQELFESRQPFLVDPEFISVVGSSISSKAEPSDIDILFRSSKSDAFGQQFLESLPEALREELGLVWEPSGPNGPYLPAYELWALPIKEITPKEPKYKISVLSPFKPPVAEKKLDRESVKDLLENDYFVILTPPQGIRLTIHRGEGQVMAFDEDLDEYSLPKQITEEFLAITEPTSFIVDGFLSKDGGSTFEIIDMPWWRESEHINQTTRTRFEFMFRLPESDHVRFATMHHFENRRDVIAQLKEDTGRYLVVPGSATYSIDNPSDWMLFDGGKMDLAAGSDEKIKGLVDSGKWEEMSADARFSLMTKRKTLEPLYPFAQLKTTKKGYSLREVFGLKSVKGLAKEIFRVPNEQSSEVKVDGFRVQAHRLDDEVRLFTESGHDITKQLPTLVSDMKTLPAKSVIFDSEATPYDKEFHNLGRAGAAPAFVKGAKGPVDDSRWALHIFDILYLDGEDLHNMPYSERRERLKGIELPVREVPKSDADFKIHLWENRVALSTSADQMVKDAGTAAKVADSEGAMFKQWDSKYRLSGNTPLWSKMKVSYDIDAMVVGIKQDGDVFNYICAIGPVTDVEDAENAPLDSAKGKTFVKWKGKIYSVLGKTFNTKTEAKVGQILRVSVKSINKISDKVYHWFHPQVLEAREDKTSPDPLTTAETISKTGLIKKKKSLAAKLLCVLCEAPSSWYFGGGTFCDACMDKIKKGTIKLSEGYMVNGRFGVESPLACCLSSWIAVPSISGWEYHQNNSELPKHLQELGISQIVGTGISRDAITRWAESGIEFIFSTASTILDVYGARPLLMAEPSMPSKATLNSKHVKAFYGAIRSDEVPCMKLSCGTCMPLEKELHLANPLLTYPDESKTWKYVIQYHVRGLSVHSDFRAEISKTQLIGWTWDTGKSLIKPMLRRVKAETLSKVGLTKAQIKDLSISEVSAKLKSTAEGKKLRRQLSLKTQDLSMGQLKTLLNELWAEETEPILKDPNQKILTQRKAVEPHAWLTYSGEVPAGAVGATAEMEGHFVIMDQGTIQFGAQKSYFHEYFIDGKRIKNKRIVIRRLPTRKEWGVKESFAWLTFFTKPGERPYAISNRAVKLEWMPPKRISALPRAVREQIPSDRQYWRAKNAKQIRDALVDELKARKITLKLARGLQFAVKRVWHKGPEVKRGAPVVRYWILIHDGKEVLDAWDFGQGPDPLKEDGLSARRRSGKDLEDLINTTGELPSTHPVSITKKLVVHHDTSDHGPLQIIADDNHLLRAKFKGNTLKGLYVFLKEDPGSDMWIFKESELPQPKKMLLSSPNIIHLATTGMTTHVIGDVLFISGAAIKPGEILGMDGKPSYFTKEGIRAFWPSMYRQPIVILHGELKGDVIGFVNKHHFDEKLGWGIIDEGIVWHPQGIKLILDQTLPDFSIEVLPEVIWDPEHKHDHVIGGKCVGLGAVPKGACATCHIDEAMIGDLKINPGQVFKFGMSVTSYLNHQYWERGRSTQDLANELGRPRSTVEAWMTKENIPRRSYIESRQLRMIQDEQVRRFGGRAGIVALGTGAFTDICAEEMANSPQCKEAREGGKSKRNYTATLFNIGEEHLLVNAPKGISGMLKIKPTYVLLEHIHEDVIGGLHELRALNPIVFATKDAWDYLRRHYQSLSGEKGRFEDIYPFKRYIIKDKPFKVGPFAVEAVEIEHAKPGDPAALGFKIHMGDTEIWHGSDVFRIPNYKEVLKDVDIFIGDGASLSKGILQNHTSIETQIKWAQEAGIPRIYFTQIGQVGKTHQELNDALRELAPNAEALFDGAEISLGGSAPGAKHTEAVAVDILEGKRTMIVRSKPYAEYAKRAIYLLTEDRVLGLYVEGYPEGPLDAAKVKSEMRDAHGMSDEEWTAQLGDAEKVWVYNPRILKRAEPGKEYEPPKIETAFIHNVKMRDKNV</sequence>
<dbReference type="SMART" id="SM00849">
    <property type="entry name" value="Lactamase_B"/>
    <property type="match status" value="1"/>
</dbReference>
<dbReference type="InterPro" id="IPR036866">
    <property type="entry name" value="RibonucZ/Hydroxyglut_hydro"/>
</dbReference>
<name>A0A0F9VDL0_9ZZZZ</name>
<dbReference type="InterPro" id="IPR012310">
    <property type="entry name" value="DNA_ligase_ATP-dep_cent"/>
</dbReference>
<dbReference type="GO" id="GO:0006310">
    <property type="term" value="P:DNA recombination"/>
    <property type="evidence" value="ECO:0007669"/>
    <property type="project" value="InterPro"/>
</dbReference>
<evidence type="ECO:0000313" key="4">
    <source>
        <dbReference type="EMBL" id="KKN63868.1"/>
    </source>
</evidence>
<comment type="similarity">
    <text evidence="1">Belongs to the ATP-dependent DNA ligase family.</text>
</comment>
<reference evidence="4" key="1">
    <citation type="journal article" date="2015" name="Nature">
        <title>Complex archaea that bridge the gap between prokaryotes and eukaryotes.</title>
        <authorList>
            <person name="Spang A."/>
            <person name="Saw J.H."/>
            <person name="Jorgensen S.L."/>
            <person name="Zaremba-Niedzwiedzka K."/>
            <person name="Martijn J."/>
            <person name="Lind A.E."/>
            <person name="van Eijk R."/>
            <person name="Schleper C."/>
            <person name="Guy L."/>
            <person name="Ettema T.J."/>
        </authorList>
    </citation>
    <scope>NUCLEOTIDE SEQUENCE</scope>
</reference>
<dbReference type="SUPFAM" id="SSF56281">
    <property type="entry name" value="Metallo-hydrolase/oxidoreductase"/>
    <property type="match status" value="1"/>
</dbReference>
<comment type="caution">
    <text evidence="4">The sequence shown here is derived from an EMBL/GenBank/DDBJ whole genome shotgun (WGS) entry which is preliminary data.</text>
</comment>
<dbReference type="InterPro" id="IPR001279">
    <property type="entry name" value="Metallo-B-lactamas"/>
</dbReference>
<accession>A0A0F9VDL0</accession>
<organism evidence="4">
    <name type="scientific">marine sediment metagenome</name>
    <dbReference type="NCBI Taxonomy" id="412755"/>
    <lineage>
        <taxon>unclassified sequences</taxon>
        <taxon>metagenomes</taxon>
        <taxon>ecological metagenomes</taxon>
    </lineage>
</organism>
<keyword evidence="2" id="KW-0436">Ligase</keyword>
<dbReference type="Pfam" id="PF12706">
    <property type="entry name" value="Lactamase_B_2"/>
    <property type="match status" value="1"/>
</dbReference>
<dbReference type="EMBL" id="LAZR01000576">
    <property type="protein sequence ID" value="KKN63868.1"/>
    <property type="molecule type" value="Genomic_DNA"/>
</dbReference>